<feature type="compositionally biased region" description="Basic residues" evidence="1">
    <location>
        <begin position="59"/>
        <end position="70"/>
    </location>
</feature>
<sequence length="176" mass="19407">MGLLLFTITVCVVVGSPKSKPNLQSLPGICLRLGSGEVEKRGCLSPPAEGPVSSSQRKNVTRRQRKKTITAKPRKTFPMKARAVKNENDLMATSDVPPEPFACAFPRKERTLCMPGADEGDCPQGLNPLKSRVVEKEEKEEGPIGNVVKLRCIHTSLVHSKKNFNLSCFYKWKACL</sequence>
<comment type="caution">
    <text evidence="2">The sequence shown here is derived from an EMBL/GenBank/DDBJ whole genome shotgun (WGS) entry which is preliminary data.</text>
</comment>
<organism evidence="2 3">
    <name type="scientific">Candidatus Similichlamydia laticola</name>
    <dbReference type="NCBI Taxonomy" id="2170265"/>
    <lineage>
        <taxon>Bacteria</taxon>
        <taxon>Pseudomonadati</taxon>
        <taxon>Chlamydiota</taxon>
        <taxon>Chlamydiia</taxon>
        <taxon>Parachlamydiales</taxon>
        <taxon>Candidatus Parilichlamydiaceae</taxon>
        <taxon>Candidatus Similichlamydia</taxon>
    </lineage>
</organism>
<feature type="region of interest" description="Disordered" evidence="1">
    <location>
        <begin position="41"/>
        <end position="70"/>
    </location>
</feature>
<proteinExistence type="predicted"/>
<dbReference type="Proteomes" id="UP000253816">
    <property type="component" value="Unassembled WGS sequence"/>
</dbReference>
<dbReference type="EMBL" id="QQBG01000026">
    <property type="protein sequence ID" value="RDB31211.1"/>
    <property type="molecule type" value="Genomic_DNA"/>
</dbReference>
<protein>
    <submittedName>
        <fullName evidence="2">Uncharacterized protein</fullName>
    </submittedName>
</protein>
<dbReference type="AlphaFoldDB" id="A0A369K9E7"/>
<reference evidence="2 3" key="1">
    <citation type="submission" date="2018-07" db="EMBL/GenBank/DDBJ databases">
        <title>Comparative genomics of the Candidatus Parilichlamydiaceae reveals evidence of convergent evolution and genome reduction in the phylum Chlamydiae.</title>
        <authorList>
            <person name="Taylor-Brown A."/>
            <person name="Polkinghorne A."/>
        </authorList>
    </citation>
    <scope>NUCLEOTIDE SEQUENCE [LARGE SCALE GENOMIC DNA]</scope>
    <source>
        <strain evidence="2 3">Hat2</strain>
    </source>
</reference>
<keyword evidence="3" id="KW-1185">Reference proteome</keyword>
<evidence type="ECO:0000313" key="2">
    <source>
        <dbReference type="EMBL" id="RDB31211.1"/>
    </source>
</evidence>
<evidence type="ECO:0000313" key="3">
    <source>
        <dbReference type="Proteomes" id="UP000253816"/>
    </source>
</evidence>
<gene>
    <name evidence="2" type="ORF">HAT2_00691</name>
</gene>
<evidence type="ECO:0000256" key="1">
    <source>
        <dbReference type="SAM" id="MobiDB-lite"/>
    </source>
</evidence>
<accession>A0A369K9E7</accession>
<name>A0A369K9E7_9BACT</name>